<evidence type="ECO:0000256" key="3">
    <source>
        <dbReference type="ARBA" id="ARBA00022723"/>
    </source>
</evidence>
<sequence>MLPHNPHHPRHYGNSFSQPNPAPSFDLDELYSSQPSSSMASSYNDASQASSRHPQCPECGTRKMRLRAGQLICKRGHVQQHFRIEQAEDDEFLGDGVARKRRVTKVNKVRRVKSQHTPYYSQPETDVEPEDSEEDQLEKERHQAHKKARRYSFRPGRSAHSAHSEEVDELVTDSQEEEQDSDPPYSIRADSFFERPPRSARSYAASSADEQSGMDSEPDMYARASRRGIRSIWRSGVGLHGANEGRFALLQCLQLILRHQLHAMREIWGDKMPPETEAVARDLWTIFVSLLPVGHYPPEPLIAATFDWHTRYSLSQERAAELFPNHATYDPETDIRHHRRRMLFNGYHQHVERRQRRGGTHHGTPAQDAEGNEHPDSDDPAAAKDCIDWIVGQDEQQSRSRSERSSEPESMVDPEDELAELDPVFAEERRQRQRSPLARDNVDNDNGSDGDATNPDGDASAQQQKRKRRRRHIPSWASKHSVGKAQSEILHLAIMPTTVSIVYLSLHLLKVPVFWADLVKLISSYSLPYLNVVHMLPLSLTRFLNKDNVHHHHLDTDTVPSITTLHLHTLSVADLLQRTYGIDFGQGNVSGQLARLVEGMLLPPTFYVATKKLLDMVGKGVGPELLPNATPKEGPFGRRQQPSNASEDSDVHAPLPGASQLQRVPKEFVLMAALLAVIKMRYGLDGRERVETIPPSNGNDKASTAGISCAPLLEPWLSALDARKKRQTDSVEAVAEMDPAEIEALHMTFGQVEAYAAFAEQNLLLSNQIDLHEWRRLEPARRWAAFADFMPPESDGMSKMDRATQADRNHLNGANARQHGQSHEWEEMESDLRSIYRHHMARPLSIPSSFILEPGVSYPMHQFLSNPNSRLDADPLGLCYSPVYPRVIHHANDLVGIPTPHSAAAAMDIVIDSAAKARSRDMNATVKGWESACGIQAHLEVVERLLEAEVKARATRMRKMLKRVERRKKNADRGQDAEQTADGNDAERGAEEDTGSEDSEEGDELESEEEGSETEAEDDDDDDDE</sequence>
<dbReference type="PANTHER" id="PTHR31576">
    <property type="entry name" value="TATA BOX-BINDING PROTEIN-ASSOCIATED FACTOR RNA POLYMERASE I SUBUNIT B"/>
    <property type="match status" value="1"/>
</dbReference>
<protein>
    <recommendedName>
        <fullName evidence="17">RRN7-type domain-containing protein</fullName>
    </recommendedName>
</protein>
<keyword evidence="7" id="KW-0238">DNA-binding</keyword>
<evidence type="ECO:0000256" key="8">
    <source>
        <dbReference type="ARBA" id="ARBA00023163"/>
    </source>
</evidence>
<feature type="compositionally biased region" description="Low complexity" evidence="10">
    <location>
        <begin position="199"/>
        <end position="208"/>
    </location>
</feature>
<feature type="compositionally biased region" description="Acidic residues" evidence="10">
    <location>
        <begin position="166"/>
        <end position="181"/>
    </location>
</feature>
<feature type="domain" description="Rrn7/TAF1B N-terminal cyclin" evidence="11">
    <location>
        <begin position="442"/>
        <end position="537"/>
    </location>
</feature>
<evidence type="ECO:0000256" key="4">
    <source>
        <dbReference type="ARBA" id="ARBA00022771"/>
    </source>
</evidence>
<dbReference type="GO" id="GO:0042790">
    <property type="term" value="P:nucleolar large rRNA transcription by RNA polymerase I"/>
    <property type="evidence" value="ECO:0007669"/>
    <property type="project" value="TreeGrafter"/>
</dbReference>
<evidence type="ECO:0000256" key="5">
    <source>
        <dbReference type="ARBA" id="ARBA00022833"/>
    </source>
</evidence>
<dbReference type="InterPro" id="IPR033599">
    <property type="entry name" value="TAF1B/Rrn7"/>
</dbReference>
<feature type="compositionally biased region" description="Basic residues" evidence="10">
    <location>
        <begin position="1"/>
        <end position="11"/>
    </location>
</feature>
<organism evidence="13 15">
    <name type="scientific">Ustilago bromivora</name>
    <dbReference type="NCBI Taxonomy" id="307758"/>
    <lineage>
        <taxon>Eukaryota</taxon>
        <taxon>Fungi</taxon>
        <taxon>Dikarya</taxon>
        <taxon>Basidiomycota</taxon>
        <taxon>Ustilaginomycotina</taxon>
        <taxon>Ustilaginomycetes</taxon>
        <taxon>Ustilaginales</taxon>
        <taxon>Ustilaginaceae</taxon>
        <taxon>Ustilago</taxon>
    </lineage>
</organism>
<evidence type="ECO:0000256" key="1">
    <source>
        <dbReference type="ARBA" id="ARBA00004604"/>
    </source>
</evidence>
<feature type="compositionally biased region" description="Acidic residues" evidence="10">
    <location>
        <begin position="992"/>
        <end position="1025"/>
    </location>
</feature>
<feature type="compositionally biased region" description="Basic residues" evidence="10">
    <location>
        <begin position="464"/>
        <end position="473"/>
    </location>
</feature>
<gene>
    <name evidence="14" type="ORF">UBRO2_03012</name>
    <name evidence="13" type="ORF">UBRO_01637</name>
</gene>
<feature type="compositionally biased region" description="Basic residues" evidence="10">
    <location>
        <begin position="961"/>
        <end position="970"/>
    </location>
</feature>
<dbReference type="InterPro" id="IPR048540">
    <property type="entry name" value="Rrn7_cyclin_N"/>
</dbReference>
<accession>A0A1K0GZN5</accession>
<evidence type="ECO:0000256" key="9">
    <source>
        <dbReference type="ARBA" id="ARBA00023242"/>
    </source>
</evidence>
<evidence type="ECO:0000256" key="7">
    <source>
        <dbReference type="ARBA" id="ARBA00023125"/>
    </source>
</evidence>
<keyword evidence="16" id="KW-1185">Reference proteome</keyword>
<dbReference type="Proteomes" id="UP000179920">
    <property type="component" value="Chromosome III"/>
</dbReference>
<feature type="region of interest" description="Disordered" evidence="10">
    <location>
        <begin position="109"/>
        <end position="221"/>
    </location>
</feature>
<evidence type="ECO:0000313" key="14">
    <source>
        <dbReference type="EMBL" id="SYW79328.1"/>
    </source>
</evidence>
<evidence type="ECO:0000259" key="12">
    <source>
        <dbReference type="Pfam" id="PF20645"/>
    </source>
</evidence>
<feature type="compositionally biased region" description="Low complexity" evidence="10">
    <location>
        <begin position="32"/>
        <end position="47"/>
    </location>
</feature>
<feature type="compositionally biased region" description="Basic residues" evidence="10">
    <location>
        <begin position="142"/>
        <end position="152"/>
    </location>
</feature>
<dbReference type="EMBL" id="LT558119">
    <property type="protein sequence ID" value="SAM76799.1"/>
    <property type="molecule type" value="Genomic_DNA"/>
</dbReference>
<feature type="compositionally biased region" description="Basic and acidic residues" evidence="10">
    <location>
        <begin position="371"/>
        <end position="387"/>
    </location>
</feature>
<dbReference type="PANTHER" id="PTHR31576:SF2">
    <property type="entry name" value="TATA BOX-BINDING PROTEIN-ASSOCIATED FACTOR RNA POLYMERASE I SUBUNIT B"/>
    <property type="match status" value="1"/>
</dbReference>
<feature type="compositionally biased region" description="Acidic residues" evidence="10">
    <location>
        <begin position="410"/>
        <end position="420"/>
    </location>
</feature>
<evidence type="ECO:0000256" key="10">
    <source>
        <dbReference type="SAM" id="MobiDB-lite"/>
    </source>
</evidence>
<dbReference type="EMBL" id="ULHB01000052">
    <property type="protein sequence ID" value="SYW79328.1"/>
    <property type="molecule type" value="Genomic_DNA"/>
</dbReference>
<dbReference type="Pfam" id="PF20645">
    <property type="entry name" value="Rrn7_cyclin_C"/>
    <property type="match status" value="1"/>
</dbReference>
<dbReference type="AlphaFoldDB" id="A0A1K0GZN5"/>
<keyword evidence="5" id="KW-0862">Zinc</keyword>
<dbReference type="GO" id="GO:0070860">
    <property type="term" value="C:RNA polymerase I core factor complex"/>
    <property type="evidence" value="ECO:0007669"/>
    <property type="project" value="InterPro"/>
</dbReference>
<feature type="region of interest" description="Disordered" evidence="10">
    <location>
        <begin position="961"/>
        <end position="1025"/>
    </location>
</feature>
<comment type="subcellular location">
    <subcellularLocation>
        <location evidence="1">Nucleus</location>
        <location evidence="1">Nucleolus</location>
    </subcellularLocation>
</comment>
<dbReference type="OrthoDB" id="428577at2759"/>
<name>A0A1K0GZN5_9BASI</name>
<feature type="region of interest" description="Disordered" evidence="10">
    <location>
        <begin position="351"/>
        <end position="479"/>
    </location>
</feature>
<evidence type="ECO:0000259" key="11">
    <source>
        <dbReference type="Pfam" id="PF20644"/>
    </source>
</evidence>
<feature type="domain" description="Rrn7/TAF1B C-terminal cyclin" evidence="12">
    <location>
        <begin position="559"/>
        <end position="762"/>
    </location>
</feature>
<keyword evidence="4" id="KW-0863">Zinc-finger</keyword>
<feature type="compositionally biased region" description="Polar residues" evidence="10">
    <location>
        <begin position="115"/>
        <end position="124"/>
    </location>
</feature>
<evidence type="ECO:0000313" key="13">
    <source>
        <dbReference type="EMBL" id="SAM76799.1"/>
    </source>
</evidence>
<feature type="compositionally biased region" description="Basic and acidic residues" evidence="10">
    <location>
        <begin position="396"/>
        <end position="407"/>
    </location>
</feature>
<reference evidence="14" key="3">
    <citation type="submission" date="2018-08" db="EMBL/GenBank/DDBJ databases">
        <authorList>
            <person name="Guldener U."/>
        </authorList>
    </citation>
    <scope>NUCLEOTIDE SEQUENCE</scope>
    <source>
        <strain evidence="14">UB2</strain>
    </source>
</reference>
<dbReference type="InterPro" id="IPR048538">
    <property type="entry name" value="Rrn7_cyclin_C"/>
</dbReference>
<proteinExistence type="inferred from homology"/>
<feature type="region of interest" description="Disordered" evidence="10">
    <location>
        <begin position="1"/>
        <end position="57"/>
    </location>
</feature>
<keyword evidence="6" id="KW-0805">Transcription regulation</keyword>
<feature type="region of interest" description="Disordered" evidence="10">
    <location>
        <begin position="625"/>
        <end position="657"/>
    </location>
</feature>
<evidence type="ECO:0000256" key="2">
    <source>
        <dbReference type="ARBA" id="ARBA00006899"/>
    </source>
</evidence>
<dbReference type="GO" id="GO:0008270">
    <property type="term" value="F:zinc ion binding"/>
    <property type="evidence" value="ECO:0007669"/>
    <property type="project" value="UniProtKB-KW"/>
</dbReference>
<keyword evidence="8" id="KW-0804">Transcription</keyword>
<dbReference type="GO" id="GO:0001164">
    <property type="term" value="F:RNA polymerase I core promoter sequence-specific DNA binding"/>
    <property type="evidence" value="ECO:0007669"/>
    <property type="project" value="InterPro"/>
</dbReference>
<evidence type="ECO:0008006" key="17">
    <source>
        <dbReference type="Google" id="ProtNLM"/>
    </source>
</evidence>
<keyword evidence="3" id="KW-0479">Metal-binding</keyword>
<feature type="compositionally biased region" description="Acidic residues" evidence="10">
    <location>
        <begin position="125"/>
        <end position="137"/>
    </location>
</feature>
<dbReference type="Proteomes" id="UP000658997">
    <property type="component" value="Unassembled WGS sequence"/>
</dbReference>
<evidence type="ECO:0000313" key="16">
    <source>
        <dbReference type="Proteomes" id="UP000658997"/>
    </source>
</evidence>
<comment type="similarity">
    <text evidence="2">Belongs to the RRN7/TAF1B family.</text>
</comment>
<reference evidence="13" key="1">
    <citation type="submission" date="2016-04" db="EMBL/GenBank/DDBJ databases">
        <authorList>
            <person name="Evans L.H."/>
            <person name="Alamgir A."/>
            <person name="Owens N."/>
            <person name="Weber N.D."/>
            <person name="Virtaneva K."/>
            <person name="Barbian K."/>
            <person name="Babar A."/>
            <person name="Rosenke K."/>
        </authorList>
    </citation>
    <scope>NUCLEOTIDE SEQUENCE</scope>
    <source>
        <strain evidence="13">UB2112</strain>
    </source>
</reference>
<evidence type="ECO:0000313" key="15">
    <source>
        <dbReference type="Proteomes" id="UP000179920"/>
    </source>
</evidence>
<keyword evidence="9" id="KW-0539">Nucleus</keyword>
<evidence type="ECO:0000256" key="6">
    <source>
        <dbReference type="ARBA" id="ARBA00023015"/>
    </source>
</evidence>
<dbReference type="Pfam" id="PF20644">
    <property type="entry name" value="Rrn7_cyclin_N"/>
    <property type="match status" value="1"/>
</dbReference>
<feature type="compositionally biased region" description="Basic residues" evidence="10">
    <location>
        <begin position="351"/>
        <end position="360"/>
    </location>
</feature>
<reference evidence="15" key="2">
    <citation type="submission" date="2016-04" db="EMBL/GenBank/DDBJ databases">
        <authorList>
            <person name="Guldener U."/>
            <person name="Guldener U."/>
        </authorList>
    </citation>
    <scope>NUCLEOTIDE SEQUENCE [LARGE SCALE GENOMIC DNA]</scope>
    <source>
        <strain evidence="15">UB2112</strain>
    </source>
</reference>